<dbReference type="STRING" id="743788.S8F118"/>
<reference evidence="2 3" key="1">
    <citation type="journal article" date="2012" name="Science">
        <title>The Paleozoic origin of enzymatic lignin decomposition reconstructed from 31 fungal genomes.</title>
        <authorList>
            <person name="Floudas D."/>
            <person name="Binder M."/>
            <person name="Riley R."/>
            <person name="Barry K."/>
            <person name="Blanchette R.A."/>
            <person name="Henrissat B."/>
            <person name="Martinez A.T."/>
            <person name="Otillar R."/>
            <person name="Spatafora J.W."/>
            <person name="Yadav J.S."/>
            <person name="Aerts A."/>
            <person name="Benoit I."/>
            <person name="Boyd A."/>
            <person name="Carlson A."/>
            <person name="Copeland A."/>
            <person name="Coutinho P.M."/>
            <person name="de Vries R.P."/>
            <person name="Ferreira P."/>
            <person name="Findley K."/>
            <person name="Foster B."/>
            <person name="Gaskell J."/>
            <person name="Glotzer D."/>
            <person name="Gorecki P."/>
            <person name="Heitman J."/>
            <person name="Hesse C."/>
            <person name="Hori C."/>
            <person name="Igarashi K."/>
            <person name="Jurgens J.A."/>
            <person name="Kallen N."/>
            <person name="Kersten P."/>
            <person name="Kohler A."/>
            <person name="Kuees U."/>
            <person name="Kumar T.K.A."/>
            <person name="Kuo A."/>
            <person name="LaButti K."/>
            <person name="Larrondo L.F."/>
            <person name="Lindquist E."/>
            <person name="Ling A."/>
            <person name="Lombard V."/>
            <person name="Lucas S."/>
            <person name="Lundell T."/>
            <person name="Martin R."/>
            <person name="McLaughlin D.J."/>
            <person name="Morgenstern I."/>
            <person name="Morin E."/>
            <person name="Murat C."/>
            <person name="Nagy L.G."/>
            <person name="Nolan M."/>
            <person name="Ohm R.A."/>
            <person name="Patyshakuliyeva A."/>
            <person name="Rokas A."/>
            <person name="Ruiz-Duenas F.J."/>
            <person name="Sabat G."/>
            <person name="Salamov A."/>
            <person name="Samejima M."/>
            <person name="Schmutz J."/>
            <person name="Slot J.C."/>
            <person name="St John F."/>
            <person name="Stenlid J."/>
            <person name="Sun H."/>
            <person name="Sun S."/>
            <person name="Syed K."/>
            <person name="Tsang A."/>
            <person name="Wiebenga A."/>
            <person name="Young D."/>
            <person name="Pisabarro A."/>
            <person name="Eastwood D.C."/>
            <person name="Martin F."/>
            <person name="Cullen D."/>
            <person name="Grigoriev I.V."/>
            <person name="Hibbett D.S."/>
        </authorList>
    </citation>
    <scope>NUCLEOTIDE SEQUENCE</scope>
    <source>
        <strain evidence="3">FP-58527</strain>
    </source>
</reference>
<dbReference type="InterPro" id="IPR011990">
    <property type="entry name" value="TPR-like_helical_dom_sf"/>
</dbReference>
<accession>S8F118</accession>
<dbReference type="EMBL" id="KE504205">
    <property type="protein sequence ID" value="EPS95535.1"/>
    <property type="molecule type" value="Genomic_DNA"/>
</dbReference>
<gene>
    <name evidence="2" type="ORF">FOMPIDRAFT_61045</name>
</gene>
<proteinExistence type="predicted"/>
<protein>
    <recommendedName>
        <fullName evidence="1">CHAT domain-containing protein</fullName>
    </recommendedName>
</protein>
<dbReference type="InterPro" id="IPR024983">
    <property type="entry name" value="CHAT_dom"/>
</dbReference>
<feature type="domain" description="CHAT" evidence="1">
    <location>
        <begin position="629"/>
        <end position="905"/>
    </location>
</feature>
<keyword evidence="3" id="KW-1185">Reference proteome</keyword>
<organism evidence="2 3">
    <name type="scientific">Fomitopsis schrenkii</name>
    <name type="common">Brown rot fungus</name>
    <dbReference type="NCBI Taxonomy" id="2126942"/>
    <lineage>
        <taxon>Eukaryota</taxon>
        <taxon>Fungi</taxon>
        <taxon>Dikarya</taxon>
        <taxon>Basidiomycota</taxon>
        <taxon>Agaricomycotina</taxon>
        <taxon>Agaricomycetes</taxon>
        <taxon>Polyporales</taxon>
        <taxon>Fomitopsis</taxon>
    </lineage>
</organism>
<dbReference type="OrthoDB" id="3260348at2759"/>
<dbReference type="Gene3D" id="1.25.40.10">
    <property type="entry name" value="Tetratricopeptide repeat domain"/>
    <property type="match status" value="1"/>
</dbReference>
<evidence type="ECO:0000259" key="1">
    <source>
        <dbReference type="Pfam" id="PF12770"/>
    </source>
</evidence>
<evidence type="ECO:0000313" key="2">
    <source>
        <dbReference type="EMBL" id="EPS95535.1"/>
    </source>
</evidence>
<dbReference type="Pfam" id="PF12770">
    <property type="entry name" value="CHAT"/>
    <property type="match status" value="1"/>
</dbReference>
<name>S8F118_FOMSC</name>
<dbReference type="AlphaFoldDB" id="S8F118"/>
<dbReference type="HOGENOM" id="CLU_001305_0_1_1"/>
<dbReference type="eggNOG" id="KOG4626">
    <property type="taxonomic scope" value="Eukaryota"/>
</dbReference>
<dbReference type="Proteomes" id="UP000015241">
    <property type="component" value="Unassembled WGS sequence"/>
</dbReference>
<sequence>MAEQYYDIIALPDTDPDKPSRLHAIGLLLYVRFRLKGDLFDIDHAITAHETAISLLPDVHPDKPVWLGALGNSQHALLQHKGFEEIALSCISSCRKAVTLTTDHDEAKPERLAKLAGALYVHYCCFYNLTHLQEALGILDNVTLNYSEHSQWANWISLEGGIHLALYHHLGHMDDLDNCIACYEFALQNLSHEHDNKAYHLSQAGSAFHARFKRLGRAPDIERSLVLHKQAVEMAQPTHVKADRLVSYAQALHSAYGLHKDISHLEIGIRVAREAIESTNRQHPRRISMMNTLGMLLREHFEVTENLGDLNEAIAILKHEAHMNPSDHPEPTILNDLGDALIVHYLATQEGRDIKSAIEYYSEGATSGLGAPTVRLTSAMKWANTLSRFDVSSPLTAYKHALDLLSQVAWMGLPMTERYTQIMPYSDLVCNAAAVAIKEGQHGQALEWLEQGRSIVWGQILQLRSAVSELSLRDLELAQSFVEVSKELEYLSNSRLQIPHEHSLSVEETEQRHRSLAQKWQVLVEQIQSLSGFEDFLKPKPVSQLVRAAKYGPVVVINTSEHGCDALIIMTQSDHVKHVALPNLSISAAKHLQEELHDYLLDAGINIRKERAAKLVKHTLPEMLEFPEILSELWSSVVFPVIEAMSLQVNTDALPHIFWCLTGPLTFLPLHAAGLYKDKQSGPKLSEFAISSYIPTLTSLLDRIDRGSVTEPKLLAICQSSTPGQAPLHAAKAEVQAISDCMMKEVTILENSAATVESALKAMEDCNWIHLACHGVQDMTEPTSSAIILWDGKLTLAEVIKKSLDKAELAFLSACETATGDNKLSEEAVHLAAGMLLAGYKGVIATMWSIQDKDGPTIAKAVYSRLVEGGAPNSMRAAEALHHAALQLQEQGASFERWVPFIHMGL</sequence>
<dbReference type="InParanoid" id="S8F118"/>
<evidence type="ECO:0000313" key="3">
    <source>
        <dbReference type="Proteomes" id="UP000015241"/>
    </source>
</evidence>